<dbReference type="AlphaFoldDB" id="A0A8T4C861"/>
<dbReference type="InterPro" id="IPR023753">
    <property type="entry name" value="FAD/NAD-binding_dom"/>
</dbReference>
<name>A0A8T4C861_9ARCH</name>
<dbReference type="Pfam" id="PF07992">
    <property type="entry name" value="Pyr_redox_2"/>
    <property type="match status" value="1"/>
</dbReference>
<reference evidence="7" key="1">
    <citation type="submission" date="2019-03" db="EMBL/GenBank/DDBJ databases">
        <title>Lake Tanganyika Metagenome-Assembled Genomes (MAGs).</title>
        <authorList>
            <person name="Tran P."/>
        </authorList>
    </citation>
    <scope>NUCLEOTIDE SEQUENCE</scope>
    <source>
        <strain evidence="7">M_DeepCast_50m_m2_156</strain>
    </source>
</reference>
<proteinExistence type="predicted"/>
<protein>
    <submittedName>
        <fullName evidence="7">Thioredoxin-disulfide reductase</fullName>
    </submittedName>
</protein>
<accession>A0A8T4C861</accession>
<dbReference type="EMBL" id="VGJJ01000037">
    <property type="protein sequence ID" value="MBM3282507.1"/>
    <property type="molecule type" value="Genomic_DNA"/>
</dbReference>
<evidence type="ECO:0000256" key="2">
    <source>
        <dbReference type="ARBA" id="ARBA00022827"/>
    </source>
</evidence>
<evidence type="ECO:0000256" key="5">
    <source>
        <dbReference type="ARBA" id="ARBA00023284"/>
    </source>
</evidence>
<evidence type="ECO:0000256" key="3">
    <source>
        <dbReference type="ARBA" id="ARBA00023002"/>
    </source>
</evidence>
<dbReference type="InterPro" id="IPR050097">
    <property type="entry name" value="Ferredoxin-NADP_redctase_2"/>
</dbReference>
<evidence type="ECO:0000256" key="1">
    <source>
        <dbReference type="ARBA" id="ARBA00022630"/>
    </source>
</evidence>
<evidence type="ECO:0000313" key="8">
    <source>
        <dbReference type="Proteomes" id="UP000774699"/>
    </source>
</evidence>
<comment type="caution">
    <text evidence="7">The sequence shown here is derived from an EMBL/GenBank/DDBJ whole genome shotgun (WGS) entry which is preliminary data.</text>
</comment>
<keyword evidence="3" id="KW-0560">Oxidoreductase</keyword>
<keyword evidence="4" id="KW-1015">Disulfide bond</keyword>
<evidence type="ECO:0000313" key="7">
    <source>
        <dbReference type="EMBL" id="MBM3282507.1"/>
    </source>
</evidence>
<dbReference type="InterPro" id="IPR008255">
    <property type="entry name" value="Pyr_nucl-diS_OxRdtase_2_AS"/>
</dbReference>
<dbReference type="PRINTS" id="PR00368">
    <property type="entry name" value="FADPNR"/>
</dbReference>
<keyword evidence="1" id="KW-0285">Flavoprotein</keyword>
<dbReference type="Proteomes" id="UP000774699">
    <property type="component" value="Unassembled WGS sequence"/>
</dbReference>
<sequence length="218" mass="24122">TTSEEKKFIGRTIILCTGADARMTGIPGEWDYFGKGVSTCAVCDAALYRNKTAIVVGGGDSAMEESLALYKFAKKIYIVHRRDEFKASQIMQSRVLALKDKIEVIWDSVPTQVLGEKFVKSVKIKNLKTNKEREIPTDGFFLAIGHVPNTDFLKGFVDLDEHGFIRVTGVSTNQPGVFAAGDVMDPRYKQAITSAGSGCKAALEAEWYIEHLKAEKKY</sequence>
<feature type="domain" description="FAD/NAD(P)-binding" evidence="6">
    <location>
        <begin position="5"/>
        <end position="198"/>
    </location>
</feature>
<dbReference type="GO" id="GO:0016668">
    <property type="term" value="F:oxidoreductase activity, acting on a sulfur group of donors, NAD(P) as acceptor"/>
    <property type="evidence" value="ECO:0007669"/>
    <property type="project" value="UniProtKB-ARBA"/>
</dbReference>
<dbReference type="SUPFAM" id="SSF51905">
    <property type="entry name" value="FAD/NAD(P)-binding domain"/>
    <property type="match status" value="1"/>
</dbReference>
<evidence type="ECO:0000256" key="4">
    <source>
        <dbReference type="ARBA" id="ARBA00023157"/>
    </source>
</evidence>
<keyword evidence="2" id="KW-0274">FAD</keyword>
<organism evidence="7 8">
    <name type="scientific">Candidatus Iainarchaeum sp</name>
    <dbReference type="NCBI Taxonomy" id="3101447"/>
    <lineage>
        <taxon>Archaea</taxon>
        <taxon>Candidatus Iainarchaeota</taxon>
        <taxon>Candidatus Iainarchaeia</taxon>
        <taxon>Candidatus Iainarchaeales</taxon>
        <taxon>Candidatus Iainarchaeaceae</taxon>
        <taxon>Candidatus Iainarchaeum</taxon>
    </lineage>
</organism>
<dbReference type="PANTHER" id="PTHR48105">
    <property type="entry name" value="THIOREDOXIN REDUCTASE 1-RELATED-RELATED"/>
    <property type="match status" value="1"/>
</dbReference>
<dbReference type="Gene3D" id="3.50.50.60">
    <property type="entry name" value="FAD/NAD(P)-binding domain"/>
    <property type="match status" value="2"/>
</dbReference>
<dbReference type="InterPro" id="IPR036188">
    <property type="entry name" value="FAD/NAD-bd_sf"/>
</dbReference>
<gene>
    <name evidence="7" type="ORF">FJY86_04180</name>
</gene>
<keyword evidence="5" id="KW-0676">Redox-active center</keyword>
<evidence type="ECO:0000259" key="6">
    <source>
        <dbReference type="Pfam" id="PF07992"/>
    </source>
</evidence>
<dbReference type="PRINTS" id="PR00469">
    <property type="entry name" value="PNDRDTASEII"/>
</dbReference>
<feature type="non-terminal residue" evidence="7">
    <location>
        <position position="1"/>
    </location>
</feature>
<dbReference type="PROSITE" id="PS00573">
    <property type="entry name" value="PYRIDINE_REDOX_2"/>
    <property type="match status" value="1"/>
</dbReference>